<dbReference type="EMBL" id="JBBPBM010000990">
    <property type="protein sequence ID" value="KAK8488604.1"/>
    <property type="molecule type" value="Genomic_DNA"/>
</dbReference>
<organism evidence="1 2">
    <name type="scientific">Hibiscus sabdariffa</name>
    <name type="common">roselle</name>
    <dbReference type="NCBI Taxonomy" id="183260"/>
    <lineage>
        <taxon>Eukaryota</taxon>
        <taxon>Viridiplantae</taxon>
        <taxon>Streptophyta</taxon>
        <taxon>Embryophyta</taxon>
        <taxon>Tracheophyta</taxon>
        <taxon>Spermatophyta</taxon>
        <taxon>Magnoliopsida</taxon>
        <taxon>eudicotyledons</taxon>
        <taxon>Gunneridae</taxon>
        <taxon>Pentapetalae</taxon>
        <taxon>rosids</taxon>
        <taxon>malvids</taxon>
        <taxon>Malvales</taxon>
        <taxon>Malvaceae</taxon>
        <taxon>Malvoideae</taxon>
        <taxon>Hibiscus</taxon>
    </lineage>
</organism>
<gene>
    <name evidence="1" type="ORF">V6N12_017948</name>
</gene>
<protein>
    <submittedName>
        <fullName evidence="1">Uncharacterized protein</fullName>
    </submittedName>
</protein>
<reference evidence="1 2" key="1">
    <citation type="journal article" date="2024" name="G3 (Bethesda)">
        <title>Genome assembly of Hibiscus sabdariffa L. provides insights into metabolisms of medicinal natural products.</title>
        <authorList>
            <person name="Kim T."/>
        </authorList>
    </citation>
    <scope>NUCLEOTIDE SEQUENCE [LARGE SCALE GENOMIC DNA]</scope>
    <source>
        <strain evidence="1">TK-2024</strain>
        <tissue evidence="1">Old leaves</tissue>
    </source>
</reference>
<proteinExistence type="predicted"/>
<comment type="caution">
    <text evidence="1">The sequence shown here is derived from an EMBL/GenBank/DDBJ whole genome shotgun (WGS) entry which is preliminary data.</text>
</comment>
<evidence type="ECO:0000313" key="1">
    <source>
        <dbReference type="EMBL" id="KAK8488604.1"/>
    </source>
</evidence>
<dbReference type="Proteomes" id="UP001472677">
    <property type="component" value="Unassembled WGS sequence"/>
</dbReference>
<name>A0ABR2A6F2_9ROSI</name>
<evidence type="ECO:0000313" key="2">
    <source>
        <dbReference type="Proteomes" id="UP001472677"/>
    </source>
</evidence>
<sequence>MLISTPCPNGLASWFKAKHPEVYVSMEDIINNLAITLCSRATTQLAPFIVVWLPPPIGFLKLNVDGVMLCNGKAGGIGGIIPNSERLTVSSFSKACGPGTPLFAELAALKLV</sequence>
<keyword evidence="2" id="KW-1185">Reference proteome</keyword>
<accession>A0ABR2A6F2</accession>